<dbReference type="EMBL" id="VFPQ01000001">
    <property type="protein sequence ID" value="TQM76449.1"/>
    <property type="molecule type" value="Genomic_DNA"/>
</dbReference>
<protein>
    <recommendedName>
        <fullName evidence="3">Ribosome maturation factor RimP</fullName>
    </recommendedName>
</protein>
<name>A0A543J0V5_9ACTN</name>
<dbReference type="Pfam" id="PF17384">
    <property type="entry name" value="DUF150_C"/>
    <property type="match status" value="1"/>
</dbReference>
<keyword evidence="2 3" id="KW-0690">Ribosome biogenesis</keyword>
<comment type="caution">
    <text evidence="6">The sequence shown here is derived from an EMBL/GenBank/DDBJ whole genome shotgun (WGS) entry which is preliminary data.</text>
</comment>
<dbReference type="Proteomes" id="UP000319213">
    <property type="component" value="Unassembled WGS sequence"/>
</dbReference>
<evidence type="ECO:0000313" key="6">
    <source>
        <dbReference type="EMBL" id="TQM76449.1"/>
    </source>
</evidence>
<comment type="function">
    <text evidence="3">Required for maturation of 30S ribosomal subunits.</text>
</comment>
<dbReference type="InterPro" id="IPR028998">
    <property type="entry name" value="RimP_C"/>
</dbReference>
<dbReference type="InterPro" id="IPR028989">
    <property type="entry name" value="RimP_N"/>
</dbReference>
<evidence type="ECO:0000313" key="7">
    <source>
        <dbReference type="Proteomes" id="UP000319213"/>
    </source>
</evidence>
<dbReference type="InterPro" id="IPR003728">
    <property type="entry name" value="Ribosome_maturation_RimP"/>
</dbReference>
<organism evidence="6 7">
    <name type="scientific">Thermopolyspora flexuosa</name>
    <dbReference type="NCBI Taxonomy" id="103836"/>
    <lineage>
        <taxon>Bacteria</taxon>
        <taxon>Bacillati</taxon>
        <taxon>Actinomycetota</taxon>
        <taxon>Actinomycetes</taxon>
        <taxon>Streptosporangiales</taxon>
        <taxon>Streptosporangiaceae</taxon>
        <taxon>Thermopolyspora</taxon>
    </lineage>
</organism>
<dbReference type="NCBIfam" id="NF000930">
    <property type="entry name" value="PRK00092.2-2"/>
    <property type="match status" value="1"/>
</dbReference>
<evidence type="ECO:0000256" key="1">
    <source>
        <dbReference type="ARBA" id="ARBA00022490"/>
    </source>
</evidence>
<comment type="subcellular location">
    <subcellularLocation>
        <location evidence="3">Cytoplasm</location>
    </subcellularLocation>
</comment>
<dbReference type="GO" id="GO:0000028">
    <property type="term" value="P:ribosomal small subunit assembly"/>
    <property type="evidence" value="ECO:0007669"/>
    <property type="project" value="TreeGrafter"/>
</dbReference>
<reference evidence="6 7" key="1">
    <citation type="submission" date="2019-06" db="EMBL/GenBank/DDBJ databases">
        <title>Sequencing the genomes of 1000 actinobacteria strains.</title>
        <authorList>
            <person name="Klenk H.-P."/>
        </authorList>
    </citation>
    <scope>NUCLEOTIDE SEQUENCE [LARGE SCALE GENOMIC DNA]</scope>
    <source>
        <strain evidence="6 7">DSM 43186</strain>
    </source>
</reference>
<keyword evidence="7" id="KW-1185">Reference proteome</keyword>
<accession>A0A543J0V5</accession>
<sequence>MGSEARRDRLRRLIEPVVAAEGLDLEDVTITPAGRRRLLRVVVDKDGGVDLEHIAEVSRLVSKTLDAHDDALGSGPYVLEVTSPGVDRPLTLPRHWRRARGRLVKVDTVTGASFEGRVLAADDTGAELNVAGTTRRVEYQEVTRARVQVEFRRPDDVAEDDGVDDGDEG</sequence>
<dbReference type="CDD" id="cd01734">
    <property type="entry name" value="YlxS_C"/>
    <property type="match status" value="1"/>
</dbReference>
<dbReference type="GO" id="GO:0005829">
    <property type="term" value="C:cytosol"/>
    <property type="evidence" value="ECO:0007669"/>
    <property type="project" value="TreeGrafter"/>
</dbReference>
<evidence type="ECO:0000259" key="4">
    <source>
        <dbReference type="Pfam" id="PF02576"/>
    </source>
</evidence>
<dbReference type="PANTHER" id="PTHR33867">
    <property type="entry name" value="RIBOSOME MATURATION FACTOR RIMP"/>
    <property type="match status" value="1"/>
</dbReference>
<dbReference type="SUPFAM" id="SSF75420">
    <property type="entry name" value="YhbC-like, N-terminal domain"/>
    <property type="match status" value="1"/>
</dbReference>
<dbReference type="InterPro" id="IPR035956">
    <property type="entry name" value="RimP_N_sf"/>
</dbReference>
<dbReference type="InterPro" id="IPR036847">
    <property type="entry name" value="RimP_C_sf"/>
</dbReference>
<feature type="domain" description="Ribosome maturation factor RimP N-terminal" evidence="4">
    <location>
        <begin position="13"/>
        <end position="87"/>
    </location>
</feature>
<feature type="domain" description="Ribosome maturation factor RimP C-terminal" evidence="5">
    <location>
        <begin position="90"/>
        <end position="151"/>
    </location>
</feature>
<evidence type="ECO:0000256" key="3">
    <source>
        <dbReference type="HAMAP-Rule" id="MF_01077"/>
    </source>
</evidence>
<dbReference type="RefSeq" id="WP_142260330.1">
    <property type="nucleotide sequence ID" value="NZ_BMPV01000001.1"/>
</dbReference>
<dbReference type="SUPFAM" id="SSF74942">
    <property type="entry name" value="YhbC-like, C-terminal domain"/>
    <property type="match status" value="1"/>
</dbReference>
<dbReference type="HAMAP" id="MF_01077">
    <property type="entry name" value="RimP"/>
    <property type="match status" value="1"/>
</dbReference>
<dbReference type="AlphaFoldDB" id="A0A543J0V5"/>
<dbReference type="OrthoDB" id="9805006at2"/>
<dbReference type="Gene3D" id="3.30.300.70">
    <property type="entry name" value="RimP-like superfamily, N-terminal"/>
    <property type="match status" value="1"/>
</dbReference>
<gene>
    <name evidence="3" type="primary">rimP</name>
    <name evidence="6" type="ORF">FHX40_3184</name>
</gene>
<dbReference type="GO" id="GO:0006412">
    <property type="term" value="P:translation"/>
    <property type="evidence" value="ECO:0007669"/>
    <property type="project" value="TreeGrafter"/>
</dbReference>
<dbReference type="Pfam" id="PF02576">
    <property type="entry name" value="RimP_N"/>
    <property type="match status" value="1"/>
</dbReference>
<evidence type="ECO:0000259" key="5">
    <source>
        <dbReference type="Pfam" id="PF17384"/>
    </source>
</evidence>
<comment type="similarity">
    <text evidence="3">Belongs to the RimP family.</text>
</comment>
<keyword evidence="1 3" id="KW-0963">Cytoplasm</keyword>
<dbReference type="PANTHER" id="PTHR33867:SF1">
    <property type="entry name" value="RIBOSOME MATURATION FACTOR RIMP"/>
    <property type="match status" value="1"/>
</dbReference>
<proteinExistence type="inferred from homology"/>
<evidence type="ECO:0000256" key="2">
    <source>
        <dbReference type="ARBA" id="ARBA00022517"/>
    </source>
</evidence>